<reference evidence="4" key="1">
    <citation type="journal article" date="2019" name="Int. J. Syst. Evol. Microbiol.">
        <title>The Global Catalogue of Microorganisms (GCM) 10K type strain sequencing project: providing services to taxonomists for standard genome sequencing and annotation.</title>
        <authorList>
            <consortium name="The Broad Institute Genomics Platform"/>
            <consortium name="The Broad Institute Genome Sequencing Center for Infectious Disease"/>
            <person name="Wu L."/>
            <person name="Ma J."/>
        </authorList>
    </citation>
    <scope>NUCLEOTIDE SEQUENCE [LARGE SCALE GENOMIC DNA]</scope>
    <source>
        <strain evidence="4">CGMCC 4.7177</strain>
    </source>
</reference>
<evidence type="ECO:0000256" key="1">
    <source>
        <dbReference type="SAM" id="MobiDB-lite"/>
    </source>
</evidence>
<feature type="compositionally biased region" description="Polar residues" evidence="1">
    <location>
        <begin position="1"/>
        <end position="11"/>
    </location>
</feature>
<comment type="caution">
    <text evidence="3">The sequence shown here is derived from an EMBL/GenBank/DDBJ whole genome shotgun (WGS) entry which is preliminary data.</text>
</comment>
<organism evidence="3 4">
    <name type="scientific">Streptomyces vulcanius</name>
    <dbReference type="NCBI Taxonomy" id="1441876"/>
    <lineage>
        <taxon>Bacteria</taxon>
        <taxon>Bacillati</taxon>
        <taxon>Actinomycetota</taxon>
        <taxon>Actinomycetes</taxon>
        <taxon>Kitasatosporales</taxon>
        <taxon>Streptomycetaceae</taxon>
        <taxon>Streptomyces</taxon>
    </lineage>
</organism>
<evidence type="ECO:0000313" key="4">
    <source>
        <dbReference type="Proteomes" id="UP001595839"/>
    </source>
</evidence>
<feature type="region of interest" description="Disordered" evidence="1">
    <location>
        <begin position="1"/>
        <end position="25"/>
    </location>
</feature>
<protein>
    <recommendedName>
        <fullName evidence="5">Integral membrane protein</fullName>
    </recommendedName>
</protein>
<keyword evidence="2" id="KW-0472">Membrane</keyword>
<dbReference type="RefSeq" id="WP_381178434.1">
    <property type="nucleotide sequence ID" value="NZ_JBHSFK010000020.1"/>
</dbReference>
<keyword evidence="4" id="KW-1185">Reference proteome</keyword>
<accession>A0ABV9B1S7</accession>
<evidence type="ECO:0008006" key="5">
    <source>
        <dbReference type="Google" id="ProtNLM"/>
    </source>
</evidence>
<proteinExistence type="predicted"/>
<feature type="transmembrane region" description="Helical" evidence="2">
    <location>
        <begin position="87"/>
        <end position="106"/>
    </location>
</feature>
<name>A0ABV9B1S7_9ACTN</name>
<evidence type="ECO:0000256" key="2">
    <source>
        <dbReference type="SAM" id="Phobius"/>
    </source>
</evidence>
<gene>
    <name evidence="3" type="ORF">ACFPIH_29105</name>
</gene>
<feature type="region of interest" description="Disordered" evidence="1">
    <location>
        <begin position="136"/>
        <end position="161"/>
    </location>
</feature>
<keyword evidence="2" id="KW-1133">Transmembrane helix</keyword>
<feature type="compositionally biased region" description="Basic and acidic residues" evidence="1">
    <location>
        <begin position="16"/>
        <end position="25"/>
    </location>
</feature>
<evidence type="ECO:0000313" key="3">
    <source>
        <dbReference type="EMBL" id="MFC4503531.1"/>
    </source>
</evidence>
<dbReference type="Proteomes" id="UP001595839">
    <property type="component" value="Unassembled WGS sequence"/>
</dbReference>
<dbReference type="EMBL" id="JBHSFK010000020">
    <property type="protein sequence ID" value="MFC4503531.1"/>
    <property type="molecule type" value="Genomic_DNA"/>
</dbReference>
<feature type="transmembrane region" description="Helical" evidence="2">
    <location>
        <begin position="52"/>
        <end position="75"/>
    </location>
</feature>
<keyword evidence="2" id="KW-0812">Transmembrane</keyword>
<sequence>MTTTPVSSSPAAGQADRADRTDETERVDRAERFVRELAALKIPDPAAARAALWLRLGGLLMLAGLVLGGLAFPLAHATDSPLGQGDALALGLGGVAAAVVGGALFLRYSLTGFLRFWLARQSFDLDRLGERLTAPAPALAPAPAHEGEPRHGVTRTDPAPR</sequence>